<evidence type="ECO:0008006" key="3">
    <source>
        <dbReference type="Google" id="ProtNLM"/>
    </source>
</evidence>
<reference evidence="2" key="1">
    <citation type="submission" date="2016-01" db="EMBL/GenBank/DDBJ databases">
        <authorList>
            <person name="Mitreva M."/>
            <person name="Pepin K.H."/>
            <person name="Mihindukulasuriya K.A."/>
            <person name="Fulton R."/>
            <person name="Fronick C."/>
            <person name="O'Laughlin M."/>
            <person name="Miner T."/>
            <person name="Herter B."/>
            <person name="Rosa B.A."/>
            <person name="Cordes M."/>
            <person name="Tomlinson C."/>
            <person name="Wollam A."/>
            <person name="Palsikar V.B."/>
            <person name="Mardis E.R."/>
            <person name="Wilson R.K."/>
        </authorList>
    </citation>
    <scope>NUCLEOTIDE SEQUENCE [LARGE SCALE GENOMIC DNA]</scope>
    <source>
        <strain evidence="2">DNF00896</strain>
    </source>
</reference>
<sequence>MKRIYIVLVVIAFIFLGIYSVKIDKFNFGGNTRYSDEEMKRMVFPNEFSKVTLYNVFRSKFKKDYNIPFIQGIDIYVTGLHSADIIVYEKSVVGCVKYMSSYMYFDKDGIVVESSNTLLEGIPVIDGLDFGRIVLYEKLPISNENVFKEMLDITQVLVGYGINVDRITISSDNNITLYIGNIEVYLGDSSELNGKVGELRDIWEKIKDLSGTLYLDNYNPIKDNTTYTFKKR</sequence>
<dbReference type="STRING" id="467210.HMPREF1866_00556"/>
<proteinExistence type="predicted"/>
<comment type="caution">
    <text evidence="1">The sequence shown here is derived from an EMBL/GenBank/DDBJ whole genome shotgun (WGS) entry which is preliminary data.</text>
</comment>
<name>A0A133ZY78_9FIRM</name>
<dbReference type="RefSeq" id="WP_060930504.1">
    <property type="nucleotide sequence ID" value="NZ_KQ959776.1"/>
</dbReference>
<keyword evidence="2" id="KW-1185">Reference proteome</keyword>
<accession>A0A133ZY78</accession>
<protein>
    <recommendedName>
        <fullName evidence="3">POTRA domain protein, FtsQ-type</fullName>
    </recommendedName>
</protein>
<organism evidence="1 2">
    <name type="scientific">Lachnoanaerobaculum saburreum</name>
    <dbReference type="NCBI Taxonomy" id="467210"/>
    <lineage>
        <taxon>Bacteria</taxon>
        <taxon>Bacillati</taxon>
        <taxon>Bacillota</taxon>
        <taxon>Clostridia</taxon>
        <taxon>Lachnospirales</taxon>
        <taxon>Lachnospiraceae</taxon>
        <taxon>Lachnoanaerobaculum</taxon>
    </lineage>
</organism>
<dbReference type="Proteomes" id="UP000070394">
    <property type="component" value="Unassembled WGS sequence"/>
</dbReference>
<dbReference type="OrthoDB" id="1748794at2"/>
<evidence type="ECO:0000313" key="2">
    <source>
        <dbReference type="Proteomes" id="UP000070394"/>
    </source>
</evidence>
<dbReference type="EMBL" id="LSDA01000014">
    <property type="protein sequence ID" value="KXB60371.1"/>
    <property type="molecule type" value="Genomic_DNA"/>
</dbReference>
<dbReference type="AlphaFoldDB" id="A0A133ZY78"/>
<gene>
    <name evidence="1" type="ORF">HMPREF1866_00556</name>
</gene>
<dbReference type="PATRIC" id="fig|467210.3.peg.549"/>
<evidence type="ECO:0000313" key="1">
    <source>
        <dbReference type="EMBL" id="KXB60371.1"/>
    </source>
</evidence>